<evidence type="ECO:0000256" key="9">
    <source>
        <dbReference type="ARBA" id="ARBA00023136"/>
    </source>
</evidence>
<keyword evidence="9 12" id="KW-0472">Membrane</keyword>
<dbReference type="AlphaFoldDB" id="A0AAV8XMT7"/>
<evidence type="ECO:0000256" key="5">
    <source>
        <dbReference type="ARBA" id="ARBA00022692"/>
    </source>
</evidence>
<evidence type="ECO:0000256" key="6">
    <source>
        <dbReference type="ARBA" id="ARBA00022989"/>
    </source>
</evidence>
<keyword evidence="6 12" id="KW-1133">Transmembrane helix</keyword>
<evidence type="ECO:0000256" key="10">
    <source>
        <dbReference type="ARBA" id="ARBA00023201"/>
    </source>
</evidence>
<keyword evidence="7" id="KW-0915">Sodium</keyword>
<dbReference type="PANTHER" id="PTHR42985:SF40">
    <property type="entry name" value="LD47995P-RELATED"/>
    <property type="match status" value="1"/>
</dbReference>
<comment type="similarity">
    <text evidence="2 11">Belongs to the sodium:solute symporter (SSF) (TC 2.A.21) family.</text>
</comment>
<proteinExistence type="inferred from homology"/>
<evidence type="ECO:0000256" key="4">
    <source>
        <dbReference type="ARBA" id="ARBA00022475"/>
    </source>
</evidence>
<evidence type="ECO:0000256" key="7">
    <source>
        <dbReference type="ARBA" id="ARBA00023053"/>
    </source>
</evidence>
<dbReference type="EMBL" id="JANEYF010003027">
    <property type="protein sequence ID" value="KAJ8940064.1"/>
    <property type="molecule type" value="Genomic_DNA"/>
</dbReference>
<dbReference type="InterPro" id="IPR001734">
    <property type="entry name" value="Na/solute_symporter"/>
</dbReference>
<sequence>MGIVLYAPALALEALTGINQVTAILSVGLVCTFYSTIGGMKAVLMTDVFQSLLMFAAVFSVIICAVVDKGSLSEIWRIAEEGHRTDLLNFDPDPTVRHSWFTLIIGGGVTFLSLYAVNQTQVQRYLTVKDLKTAQKALWLNWPILTALSLSTSFSGLAIYSRYVKCDPYDAKYINSFDQVSQLLSNNQTIF</sequence>
<comment type="caution">
    <text evidence="13">The sequence shown here is derived from an EMBL/GenBank/DDBJ whole genome shotgun (WGS) entry which is preliminary data.</text>
</comment>
<name>A0AAV8XMT7_9CUCU</name>
<dbReference type="InterPro" id="IPR051163">
    <property type="entry name" value="Sodium:Solute_Symporter_SSF"/>
</dbReference>
<evidence type="ECO:0000313" key="13">
    <source>
        <dbReference type="EMBL" id="KAJ8940064.1"/>
    </source>
</evidence>
<keyword evidence="10" id="KW-0739">Sodium transport</keyword>
<feature type="transmembrane region" description="Helical" evidence="12">
    <location>
        <begin position="49"/>
        <end position="68"/>
    </location>
</feature>
<dbReference type="Gene3D" id="1.20.1730.10">
    <property type="entry name" value="Sodium/glucose cotransporter"/>
    <property type="match status" value="1"/>
</dbReference>
<evidence type="ECO:0000256" key="11">
    <source>
        <dbReference type="RuleBase" id="RU362091"/>
    </source>
</evidence>
<dbReference type="GO" id="GO:0005886">
    <property type="term" value="C:plasma membrane"/>
    <property type="evidence" value="ECO:0007669"/>
    <property type="project" value="UniProtKB-SubCell"/>
</dbReference>
<dbReference type="Proteomes" id="UP001162156">
    <property type="component" value="Unassembled WGS sequence"/>
</dbReference>
<gene>
    <name evidence="13" type="ORF">NQ314_010898</name>
</gene>
<dbReference type="PANTHER" id="PTHR42985">
    <property type="entry name" value="SODIUM-COUPLED MONOCARBOXYLATE TRANSPORTER"/>
    <property type="match status" value="1"/>
</dbReference>
<evidence type="ECO:0000256" key="1">
    <source>
        <dbReference type="ARBA" id="ARBA00004651"/>
    </source>
</evidence>
<evidence type="ECO:0000256" key="2">
    <source>
        <dbReference type="ARBA" id="ARBA00006434"/>
    </source>
</evidence>
<feature type="transmembrane region" description="Helical" evidence="12">
    <location>
        <begin position="98"/>
        <end position="117"/>
    </location>
</feature>
<dbReference type="PROSITE" id="PS50283">
    <property type="entry name" value="NA_SOLUT_SYMP_3"/>
    <property type="match status" value="1"/>
</dbReference>
<dbReference type="GO" id="GO:0015293">
    <property type="term" value="F:symporter activity"/>
    <property type="evidence" value="ECO:0007669"/>
    <property type="project" value="TreeGrafter"/>
</dbReference>
<organism evidence="13 14">
    <name type="scientific">Rhamnusium bicolor</name>
    <dbReference type="NCBI Taxonomy" id="1586634"/>
    <lineage>
        <taxon>Eukaryota</taxon>
        <taxon>Metazoa</taxon>
        <taxon>Ecdysozoa</taxon>
        <taxon>Arthropoda</taxon>
        <taxon>Hexapoda</taxon>
        <taxon>Insecta</taxon>
        <taxon>Pterygota</taxon>
        <taxon>Neoptera</taxon>
        <taxon>Endopterygota</taxon>
        <taxon>Coleoptera</taxon>
        <taxon>Polyphaga</taxon>
        <taxon>Cucujiformia</taxon>
        <taxon>Chrysomeloidea</taxon>
        <taxon>Cerambycidae</taxon>
        <taxon>Lepturinae</taxon>
        <taxon>Rhagiini</taxon>
        <taxon>Rhamnusium</taxon>
    </lineage>
</organism>
<keyword evidence="8" id="KW-0406">Ion transport</keyword>
<keyword evidence="5 12" id="KW-0812">Transmembrane</keyword>
<evidence type="ECO:0000256" key="8">
    <source>
        <dbReference type="ARBA" id="ARBA00023065"/>
    </source>
</evidence>
<dbReference type="InterPro" id="IPR038377">
    <property type="entry name" value="Na/Glc_symporter_sf"/>
</dbReference>
<feature type="transmembrane region" description="Helical" evidence="12">
    <location>
        <begin position="138"/>
        <end position="160"/>
    </location>
</feature>
<feature type="transmembrane region" description="Helical" evidence="12">
    <location>
        <begin position="20"/>
        <end position="37"/>
    </location>
</feature>
<keyword evidence="3" id="KW-0813">Transport</keyword>
<evidence type="ECO:0000313" key="14">
    <source>
        <dbReference type="Proteomes" id="UP001162156"/>
    </source>
</evidence>
<comment type="subcellular location">
    <subcellularLocation>
        <location evidence="1">Cell membrane</location>
        <topology evidence="1">Multi-pass membrane protein</topology>
    </subcellularLocation>
</comment>
<dbReference type="GO" id="GO:0006814">
    <property type="term" value="P:sodium ion transport"/>
    <property type="evidence" value="ECO:0007669"/>
    <property type="project" value="UniProtKB-KW"/>
</dbReference>
<accession>A0AAV8XMT7</accession>
<evidence type="ECO:0000256" key="3">
    <source>
        <dbReference type="ARBA" id="ARBA00022448"/>
    </source>
</evidence>
<evidence type="ECO:0008006" key="15">
    <source>
        <dbReference type="Google" id="ProtNLM"/>
    </source>
</evidence>
<keyword evidence="4" id="KW-1003">Cell membrane</keyword>
<keyword evidence="14" id="KW-1185">Reference proteome</keyword>
<dbReference type="Pfam" id="PF00474">
    <property type="entry name" value="SSF"/>
    <property type="match status" value="1"/>
</dbReference>
<protein>
    <recommendedName>
        <fullName evidence="15">Sodium-dependent multivitamin transporter</fullName>
    </recommendedName>
</protein>
<evidence type="ECO:0000256" key="12">
    <source>
        <dbReference type="SAM" id="Phobius"/>
    </source>
</evidence>
<reference evidence="13" key="1">
    <citation type="journal article" date="2023" name="Insect Mol. Biol.">
        <title>Genome sequencing provides insights into the evolution of gene families encoding plant cell wall-degrading enzymes in longhorned beetles.</title>
        <authorList>
            <person name="Shin N.R."/>
            <person name="Okamura Y."/>
            <person name="Kirsch R."/>
            <person name="Pauchet Y."/>
        </authorList>
    </citation>
    <scope>NUCLEOTIDE SEQUENCE</scope>
    <source>
        <strain evidence="13">RBIC_L_NR</strain>
    </source>
</reference>